<dbReference type="InterPro" id="IPR049625">
    <property type="entry name" value="Glyco_transf_61_cat"/>
</dbReference>
<evidence type="ECO:0000313" key="3">
    <source>
        <dbReference type="EMBL" id="KEI65443.1"/>
    </source>
</evidence>
<feature type="repeat" description="TPR" evidence="1">
    <location>
        <begin position="178"/>
        <end position="211"/>
    </location>
</feature>
<dbReference type="PANTHER" id="PTHR44366:SF1">
    <property type="entry name" value="UDP-N-ACETYLGLUCOSAMINE--PEPTIDE N-ACETYLGLUCOSAMINYLTRANSFERASE 110 KDA SUBUNIT"/>
    <property type="match status" value="1"/>
</dbReference>
<dbReference type="HOGENOM" id="CLU_244811_0_0_3"/>
<feature type="repeat" description="TPR" evidence="1">
    <location>
        <begin position="1221"/>
        <end position="1254"/>
    </location>
</feature>
<feature type="repeat" description="TPR" evidence="1">
    <location>
        <begin position="1645"/>
        <end position="1678"/>
    </location>
</feature>
<feature type="repeat" description="TPR" evidence="1">
    <location>
        <begin position="1611"/>
        <end position="1644"/>
    </location>
</feature>
<gene>
    <name evidence="3" type="ORF">A19Y_0200</name>
</gene>
<proteinExistence type="predicted"/>
<dbReference type="GO" id="GO:0006493">
    <property type="term" value="P:protein O-linked glycosylation"/>
    <property type="evidence" value="ECO:0007669"/>
    <property type="project" value="InterPro"/>
</dbReference>
<dbReference type="Pfam" id="PF13432">
    <property type="entry name" value="TPR_16"/>
    <property type="match status" value="4"/>
</dbReference>
<dbReference type="Pfam" id="PF04577">
    <property type="entry name" value="Glyco_transf_61"/>
    <property type="match status" value="1"/>
</dbReference>
<dbReference type="Proteomes" id="UP000027395">
    <property type="component" value="Chromosome"/>
</dbReference>
<protein>
    <submittedName>
        <fullName evidence="3">TPR repeat-containing protein</fullName>
        <ecNumber evidence="3">2.4.1.-</ecNumber>
    </submittedName>
</protein>
<evidence type="ECO:0000259" key="2">
    <source>
        <dbReference type="Pfam" id="PF04577"/>
    </source>
</evidence>
<feature type="repeat" description="TPR" evidence="1">
    <location>
        <begin position="870"/>
        <end position="903"/>
    </location>
</feature>
<feature type="repeat" description="TPR" evidence="1">
    <location>
        <begin position="8"/>
        <end position="41"/>
    </location>
</feature>
<feature type="repeat" description="TPR" evidence="1">
    <location>
        <begin position="291"/>
        <end position="324"/>
    </location>
</feature>
<dbReference type="InterPro" id="IPR011990">
    <property type="entry name" value="TPR-like_helical_dom_sf"/>
</dbReference>
<dbReference type="Pfam" id="PF13414">
    <property type="entry name" value="TPR_11"/>
    <property type="match status" value="4"/>
</dbReference>
<feature type="repeat" description="TPR" evidence="1">
    <location>
        <begin position="940"/>
        <end position="973"/>
    </location>
</feature>
<dbReference type="STRING" id="388467.A19Y_0200"/>
<keyword evidence="3" id="KW-0808">Transferase</keyword>
<feature type="repeat" description="TPR" evidence="1">
    <location>
        <begin position="1049"/>
        <end position="1082"/>
    </location>
</feature>
<feature type="repeat" description="TPR" evidence="1">
    <location>
        <begin position="144"/>
        <end position="177"/>
    </location>
</feature>
<feature type="repeat" description="TPR" evidence="1">
    <location>
        <begin position="110"/>
        <end position="143"/>
    </location>
</feature>
<feature type="domain" description="Glycosyltransferase 61 catalytic" evidence="2">
    <location>
        <begin position="534"/>
        <end position="709"/>
    </location>
</feature>
<feature type="repeat" description="TPR" evidence="1">
    <location>
        <begin position="1187"/>
        <end position="1220"/>
    </location>
</feature>
<dbReference type="SMART" id="SM00028">
    <property type="entry name" value="TPR"/>
    <property type="match status" value="29"/>
</dbReference>
<dbReference type="Pfam" id="PF13181">
    <property type="entry name" value="TPR_8"/>
    <property type="match status" value="2"/>
</dbReference>
<feature type="repeat" description="TPR" evidence="1">
    <location>
        <begin position="42"/>
        <end position="75"/>
    </location>
</feature>
<dbReference type="PANTHER" id="PTHR44366">
    <property type="entry name" value="UDP-N-ACETYLGLUCOSAMINE--PEPTIDE N-ACETYLGLUCOSAMINYLTRANSFERASE 110 KDA SUBUNIT"/>
    <property type="match status" value="1"/>
</dbReference>
<dbReference type="Pfam" id="PF13424">
    <property type="entry name" value="TPR_12"/>
    <property type="match status" value="1"/>
</dbReference>
<dbReference type="SMART" id="SM00671">
    <property type="entry name" value="SEL1"/>
    <property type="match status" value="11"/>
</dbReference>
<reference evidence="3 4" key="1">
    <citation type="journal article" date="2014" name="Appl. Environ. Microbiol.">
        <title>Elucidation of insertion elements encoded on plasmids and in vitro construction of shuttle vectors from the toxic cyanobacterium Planktothrix.</title>
        <authorList>
            <person name="Christiansen G."/>
            <person name="Goesmann A."/>
            <person name="Kurmayer R."/>
        </authorList>
    </citation>
    <scope>NUCLEOTIDE SEQUENCE [LARGE SCALE GENOMIC DNA]</scope>
    <source>
        <strain evidence="3 4">NIVA-CYA 126/8</strain>
    </source>
</reference>
<dbReference type="PROSITE" id="PS50005">
    <property type="entry name" value="TPR"/>
    <property type="match status" value="21"/>
</dbReference>
<feature type="repeat" description="TPR" evidence="1">
    <location>
        <begin position="836"/>
        <end position="869"/>
    </location>
</feature>
<feature type="repeat" description="TPR" evidence="1">
    <location>
        <begin position="1117"/>
        <end position="1150"/>
    </location>
</feature>
<dbReference type="InterPro" id="IPR037919">
    <property type="entry name" value="OGT"/>
</dbReference>
<dbReference type="PATRIC" id="fig|388467.6.peg.151"/>
<dbReference type="SUPFAM" id="SSF48452">
    <property type="entry name" value="TPR-like"/>
    <property type="match status" value="5"/>
</dbReference>
<dbReference type="Gene3D" id="1.25.40.10">
    <property type="entry name" value="Tetratricopeptide repeat domain"/>
    <property type="match status" value="12"/>
</dbReference>
<sequence>MQMEDSEARKLADKALFYQSKGQLDQAVLSYQQALKIRPNWPEVYYNLGIIFEQQQNLSGAVSCYKKAILQADNYAEAYYNLGVVYQKQGLIEKAIKTYQKTVILAPELIRAYNNLGCLWLEIGEYSQAIEVFKQGINLNPDQAELYNNLGQACLKNGSLDEAIAHYLKAIKLEPNLVKAYQNLGQVFYQQNLFAVALQYFQQGLKIQPDSVALYSQCAIAFLAQKNYPEAMINLQKIVGLEQPWITAYCEWTEQFKTEDIIDQATVACGQFLRTLQQQNPDITQVKKYLAQTYLYLGNAFVEYRNYQSAERYYQLAVDIDPKLAETYICWGDCLAKQWRFNDAALQYHQALGQHPQNPDFYQKLSQVLGKQQQVEKGKLKVVLVKDREHLKLPISLQNPDVSQPKCQGLDCQPCLKKLRQYFRPQHLGLGIEQYFLSDDVPDKLTETTVTIIPQGQVWVAPKTSWWNVCNAIAIFNKDKELIPELSRFYPTPLPNCKNYDWSQHQIFSLAEIPPLKIIEGRVAVLSGLSGNVYFHWLVDILPRIKILPENGIDLDSIDWFLINSTQQNFQRETLEKIGIPHHKIIETDQVSYLQASSLIVPSYPAAVGWVVPHTINFLRSLFLTDISPPIKTYPPRIYISRNQARYRRLLNEPEILDYLSSWGFVSVELETLTVQAQANLFSQAEVIIAPHGAGLTNLVFCQPHTVVIELVSPHYLRPYYWQISRQLGLQHYSIQGETLECAFLQQLMYPTPLFEDIQINLKSLQRLLQVCDILKDKGKSYNSSGKPRIIMPSSVDQVTTLANRLQEAKNHLAQNHFESAILACQKVLETDVNCGEAYTILGNVLQLQGKFEQAHNSYKTAIQLQPESPEPLGNLGSLYARKQQWDLAVQYYQLALKYKPNCEKLYRNLAKVLTKLNRPDEATECWYHSYRLQPEQVTAQEHLQLGKTLLEQGKIELAIACFNDILKSNPSWKQAQIELEKAEQAKIKSDQVSVSNHKKINSFISDPKITLLDDQKILQQAELDLKNNLLKEAISQCQQVIAQSPNQTKAYEILGKALNQLGRLDMAVRAYRKLVKLSPEDAIAHTNLGNLYAKQRQWQSAVLAYQRAIAINPNLAVAYRNLAQVLDRVGKQDIAVEYWYQGFSLKPEAVKPSQHLALGRLLLRQGKLLEAATCYQRAIQLDPDCTEAYHNLGEVLATQGQWDQAIAHYQRALEINPQAFETYNSLGKALVVQGRWPEVLTCYHRALELNPRLLMAVQNLTQALIQSSHSLPHSEKSDQILHLLTKNFLPGQTQFGTSLPRRELQNGKVGETWTTTAVSISPSLEESSQYQQARTQFRQGNYENCITDCEQLLVSYPREVAVYWLLGKSWAALGNGEKAKQSYQQGIKLQPQRPEGYLGIGELYAREGNGKLAIACYQKVIQFRPSALVYQRLSQEWQALGNRENAEDSLYEALRLEPDMVSGQDCLQLGDALWERGQRTQAIICYGQALVRDPHLAVRHPQLGQRLQQPQSREDQELELSLTNPALDVYPRGKPGLTQQDRTELCSQAARNLELSQWETCIQICRQLIQQEPEQPEAYRLMAQALYNQGEIAPALAVYEQLRQLRPEDPDVYGMLGDIYAEQKQWDAATEYYQTAVQLNPKLTSVQEALGDIWSHQGQCQKAITCYQQVLERSPELWEVHHKLGDVLWQQGELEAAVGAYQQAAELSKVP</sequence>
<evidence type="ECO:0000256" key="1">
    <source>
        <dbReference type="PROSITE-ProRule" id="PRU00339"/>
    </source>
</evidence>
<feature type="repeat" description="TPR" evidence="1">
    <location>
        <begin position="1361"/>
        <end position="1394"/>
    </location>
</feature>
<dbReference type="InterPro" id="IPR019734">
    <property type="entry name" value="TPR_rpt"/>
</dbReference>
<name>A0A073CCS8_PLAA1</name>
<feature type="repeat" description="TPR" evidence="1">
    <location>
        <begin position="76"/>
        <end position="109"/>
    </location>
</feature>
<dbReference type="GO" id="GO:0006396">
    <property type="term" value="P:RNA processing"/>
    <property type="evidence" value="ECO:0007669"/>
    <property type="project" value="InterPro"/>
</dbReference>
<dbReference type="eggNOG" id="COG4421">
    <property type="taxonomic scope" value="Bacteria"/>
</dbReference>
<feature type="repeat" description="TPR" evidence="1">
    <location>
        <begin position="1153"/>
        <end position="1186"/>
    </location>
</feature>
<dbReference type="GO" id="GO:0097363">
    <property type="term" value="F:protein O-acetylglucosaminyltransferase activity"/>
    <property type="evidence" value="ECO:0007669"/>
    <property type="project" value="TreeGrafter"/>
</dbReference>
<dbReference type="InterPro" id="IPR006597">
    <property type="entry name" value="Sel1-like"/>
</dbReference>
<keyword evidence="1" id="KW-0802">TPR repeat</keyword>
<dbReference type="PROSITE" id="PS50293">
    <property type="entry name" value="TPR_REGION"/>
    <property type="match status" value="10"/>
</dbReference>
<dbReference type="SMART" id="SM00386">
    <property type="entry name" value="HAT"/>
    <property type="match status" value="7"/>
</dbReference>
<dbReference type="eggNOG" id="COG0457">
    <property type="taxonomic scope" value="Bacteria"/>
</dbReference>
<feature type="repeat" description="TPR" evidence="1">
    <location>
        <begin position="1577"/>
        <end position="1610"/>
    </location>
</feature>
<dbReference type="InterPro" id="IPR003107">
    <property type="entry name" value="HAT"/>
</dbReference>
<keyword evidence="4" id="KW-1185">Reference proteome</keyword>
<feature type="repeat" description="TPR" evidence="1">
    <location>
        <begin position="1395"/>
        <end position="1428"/>
    </location>
</feature>
<evidence type="ECO:0000313" key="4">
    <source>
        <dbReference type="Proteomes" id="UP000027395"/>
    </source>
</evidence>
<keyword evidence="3" id="KW-0328">Glycosyltransferase</keyword>
<dbReference type="EC" id="2.4.1.-" evidence="3"/>
<feature type="repeat" description="TPR" evidence="1">
    <location>
        <begin position="1083"/>
        <end position="1116"/>
    </location>
</feature>
<dbReference type="EMBL" id="CM002803">
    <property type="protein sequence ID" value="KEI65443.1"/>
    <property type="molecule type" value="Genomic_DNA"/>
</dbReference>
<organism evidence="3 4">
    <name type="scientific">Planktothrix agardhii (strain NIVA-CYA 126/8)</name>
    <dbReference type="NCBI Taxonomy" id="388467"/>
    <lineage>
        <taxon>Bacteria</taxon>
        <taxon>Bacillati</taxon>
        <taxon>Cyanobacteriota</taxon>
        <taxon>Cyanophyceae</taxon>
        <taxon>Oscillatoriophycideae</taxon>
        <taxon>Oscillatoriales</taxon>
        <taxon>Microcoleaceae</taxon>
        <taxon>Planktothrix</taxon>
    </lineage>
</organism>
<accession>A0A073CCS8</accession>
<dbReference type="SUPFAM" id="SSF81901">
    <property type="entry name" value="HCP-like"/>
    <property type="match status" value="1"/>
</dbReference>